<dbReference type="RefSeq" id="WP_108686088.1">
    <property type="nucleotide sequence ID" value="NZ_QCYK01000001.1"/>
</dbReference>
<evidence type="ECO:0000256" key="1">
    <source>
        <dbReference type="ARBA" id="ARBA00023015"/>
    </source>
</evidence>
<dbReference type="PROSITE" id="PS01124">
    <property type="entry name" value="HTH_ARAC_FAMILY_2"/>
    <property type="match status" value="1"/>
</dbReference>
<evidence type="ECO:0000313" key="6">
    <source>
        <dbReference type="Proteomes" id="UP000244450"/>
    </source>
</evidence>
<dbReference type="InterPro" id="IPR003313">
    <property type="entry name" value="AraC-bd"/>
</dbReference>
<dbReference type="SMART" id="SM00342">
    <property type="entry name" value="HTH_ARAC"/>
    <property type="match status" value="1"/>
</dbReference>
<dbReference type="GO" id="GO:0003700">
    <property type="term" value="F:DNA-binding transcription factor activity"/>
    <property type="evidence" value="ECO:0007669"/>
    <property type="project" value="InterPro"/>
</dbReference>
<evidence type="ECO:0000259" key="4">
    <source>
        <dbReference type="PROSITE" id="PS01124"/>
    </source>
</evidence>
<keyword evidence="6" id="KW-1185">Reference proteome</keyword>
<dbReference type="InterPro" id="IPR018060">
    <property type="entry name" value="HTH_AraC"/>
</dbReference>
<protein>
    <recommendedName>
        <fullName evidence="4">HTH araC/xylS-type domain-containing protein</fullName>
    </recommendedName>
</protein>
<gene>
    <name evidence="5" type="ORF">DCC81_08380</name>
</gene>
<dbReference type="Proteomes" id="UP000244450">
    <property type="component" value="Unassembled WGS sequence"/>
</dbReference>
<dbReference type="SUPFAM" id="SSF46689">
    <property type="entry name" value="Homeodomain-like"/>
    <property type="match status" value="1"/>
</dbReference>
<dbReference type="PANTHER" id="PTHR43280">
    <property type="entry name" value="ARAC-FAMILY TRANSCRIPTIONAL REGULATOR"/>
    <property type="match status" value="1"/>
</dbReference>
<dbReference type="Gene3D" id="1.10.10.60">
    <property type="entry name" value="Homeodomain-like"/>
    <property type="match status" value="2"/>
</dbReference>
<evidence type="ECO:0000256" key="2">
    <source>
        <dbReference type="ARBA" id="ARBA00023125"/>
    </source>
</evidence>
<name>A0A2T7BPA4_9BACT</name>
<keyword evidence="3" id="KW-0804">Transcription</keyword>
<dbReference type="Pfam" id="PF02311">
    <property type="entry name" value="AraC_binding"/>
    <property type="match status" value="1"/>
</dbReference>
<dbReference type="OrthoDB" id="1007667at2"/>
<keyword evidence="2" id="KW-0238">DNA-binding</keyword>
<dbReference type="PANTHER" id="PTHR43280:SF32">
    <property type="entry name" value="TRANSCRIPTIONAL REGULATORY PROTEIN"/>
    <property type="match status" value="1"/>
</dbReference>
<organism evidence="5 6">
    <name type="scientific">Chitinophaga parva</name>
    <dbReference type="NCBI Taxonomy" id="2169414"/>
    <lineage>
        <taxon>Bacteria</taxon>
        <taxon>Pseudomonadati</taxon>
        <taxon>Bacteroidota</taxon>
        <taxon>Chitinophagia</taxon>
        <taxon>Chitinophagales</taxon>
        <taxon>Chitinophagaceae</taxon>
        <taxon>Chitinophaga</taxon>
    </lineage>
</organism>
<dbReference type="InterPro" id="IPR009057">
    <property type="entry name" value="Homeodomain-like_sf"/>
</dbReference>
<evidence type="ECO:0000256" key="3">
    <source>
        <dbReference type="ARBA" id="ARBA00023163"/>
    </source>
</evidence>
<proteinExistence type="predicted"/>
<reference evidence="5 6" key="1">
    <citation type="submission" date="2018-04" db="EMBL/GenBank/DDBJ databases">
        <title>Chitinophaga fuyangensis sp. nov., isolated from soil in a chemical factory.</title>
        <authorList>
            <person name="Chen K."/>
        </authorList>
    </citation>
    <scope>NUCLEOTIDE SEQUENCE [LARGE SCALE GENOMIC DNA]</scope>
    <source>
        <strain evidence="5 6">LY-1</strain>
    </source>
</reference>
<dbReference type="SUPFAM" id="SSF51215">
    <property type="entry name" value="Regulatory protein AraC"/>
    <property type="match status" value="1"/>
</dbReference>
<comment type="caution">
    <text evidence="5">The sequence shown here is derived from an EMBL/GenBank/DDBJ whole genome shotgun (WGS) entry which is preliminary data.</text>
</comment>
<accession>A0A2T7BPA4</accession>
<dbReference type="GO" id="GO:0043565">
    <property type="term" value="F:sequence-specific DNA binding"/>
    <property type="evidence" value="ECO:0007669"/>
    <property type="project" value="InterPro"/>
</dbReference>
<dbReference type="InterPro" id="IPR037923">
    <property type="entry name" value="HTH-like"/>
</dbReference>
<dbReference type="Pfam" id="PF12833">
    <property type="entry name" value="HTH_18"/>
    <property type="match status" value="1"/>
</dbReference>
<feature type="domain" description="HTH araC/xylS-type" evidence="4">
    <location>
        <begin position="194"/>
        <end position="292"/>
    </location>
</feature>
<dbReference type="EMBL" id="QCYK01000001">
    <property type="protein sequence ID" value="PUZ29451.1"/>
    <property type="molecule type" value="Genomic_DNA"/>
</dbReference>
<sequence>MSNYTTDLPEMASGLTPHPSLPELAADHFVLTWQEGPQPGVPLKNDYYAIVLCLGGSATKMVGSFRLDVKPHSLFIIAPQHTHYFEQSSKDLQLLSIVFRPSFLADSFFRDQELETLLDQHPGCPPIQQLQPAQFENILRLYRKMYREQKQADRFHLQMSRLLLMELFYEMHRAITRCPESSAHPTSRQHQLYTEFLKLVDTHYLTKRTVQEYADLLFVTAKHLSEVIKHETGKNALYYIHQRLHQDARHLLSTSALSVKEISDRLNFDTASHFSRFFKNITGFNPSVFRLNLAS</sequence>
<dbReference type="AlphaFoldDB" id="A0A2T7BPA4"/>
<evidence type="ECO:0000313" key="5">
    <source>
        <dbReference type="EMBL" id="PUZ29451.1"/>
    </source>
</evidence>
<keyword evidence="1" id="KW-0805">Transcription regulation</keyword>